<gene>
    <name evidence="1" type="ORF">GGR93_002700</name>
</gene>
<dbReference type="SUPFAM" id="SSF52096">
    <property type="entry name" value="ClpP/crotonase"/>
    <property type="match status" value="1"/>
</dbReference>
<proteinExistence type="predicted"/>
<dbReference type="RefSeq" id="WP_037969190.1">
    <property type="nucleotide sequence ID" value="NZ_JACIFU010000003.1"/>
</dbReference>
<dbReference type="PANTHER" id="PTHR11941">
    <property type="entry name" value="ENOYL-COA HYDRATASE-RELATED"/>
    <property type="match status" value="1"/>
</dbReference>
<comment type="caution">
    <text evidence="1">The sequence shown here is derived from an EMBL/GenBank/DDBJ whole genome shotgun (WGS) entry which is preliminary data.</text>
</comment>
<dbReference type="GO" id="GO:0004300">
    <property type="term" value="F:enoyl-CoA hydratase activity"/>
    <property type="evidence" value="ECO:0007669"/>
    <property type="project" value="UniProtKB-EC"/>
</dbReference>
<dbReference type="EMBL" id="JACIFU010000003">
    <property type="protein sequence ID" value="MBB4174912.1"/>
    <property type="molecule type" value="Genomic_DNA"/>
</dbReference>
<name>A0A7W6MA17_9RHOB</name>
<keyword evidence="1" id="KW-0456">Lyase</keyword>
<accession>A0A7W6MA17</accession>
<dbReference type="Gene3D" id="3.90.226.10">
    <property type="entry name" value="2-enoyl-CoA Hydratase, Chain A, domain 1"/>
    <property type="match status" value="1"/>
</dbReference>
<dbReference type="EC" id="4.2.1.17" evidence="1"/>
<dbReference type="Pfam" id="PF00378">
    <property type="entry name" value="ECH_1"/>
    <property type="match status" value="1"/>
</dbReference>
<dbReference type="Proteomes" id="UP000565745">
    <property type="component" value="Unassembled WGS sequence"/>
</dbReference>
<dbReference type="InterPro" id="IPR001753">
    <property type="entry name" value="Enoyl-CoA_hydra/iso"/>
</dbReference>
<organism evidence="1 2">
    <name type="scientific">Sulfitobacter noctilucicola</name>
    <dbReference type="NCBI Taxonomy" id="1342301"/>
    <lineage>
        <taxon>Bacteria</taxon>
        <taxon>Pseudomonadati</taxon>
        <taxon>Pseudomonadota</taxon>
        <taxon>Alphaproteobacteria</taxon>
        <taxon>Rhodobacterales</taxon>
        <taxon>Roseobacteraceae</taxon>
        <taxon>Sulfitobacter</taxon>
    </lineage>
</organism>
<keyword evidence="2" id="KW-1185">Reference proteome</keyword>
<sequence>MISYTVEGDVAILRMDDGKLNVVNPTFIKAMNEALDQAEADKAKALVLEGRDTVFSAGFDLKEFAKGQDQARVQVRDGFAMLIRILDFPRPIVAACKGHGIGMGIFLLMVCDYRVGAEGAYKYSMPESRIGMDLGELLIALAKSRISPKYLTRMAVLSEDLDAQTAVDAGVLDEIVDAAEVQSRAMEVATGLATMPVAFGKNKREIKATELSNMRAALKVLGG</sequence>
<dbReference type="AlphaFoldDB" id="A0A7W6MA17"/>
<dbReference type="InterPro" id="IPR029045">
    <property type="entry name" value="ClpP/crotonase-like_dom_sf"/>
</dbReference>
<evidence type="ECO:0000313" key="1">
    <source>
        <dbReference type="EMBL" id="MBB4174912.1"/>
    </source>
</evidence>
<dbReference type="OrthoDB" id="8640486at2"/>
<dbReference type="GO" id="GO:0006635">
    <property type="term" value="P:fatty acid beta-oxidation"/>
    <property type="evidence" value="ECO:0007669"/>
    <property type="project" value="TreeGrafter"/>
</dbReference>
<evidence type="ECO:0000313" key="2">
    <source>
        <dbReference type="Proteomes" id="UP000565745"/>
    </source>
</evidence>
<dbReference type="PANTHER" id="PTHR11941:SF54">
    <property type="entry name" value="ENOYL-COA HYDRATASE, MITOCHONDRIAL"/>
    <property type="match status" value="1"/>
</dbReference>
<dbReference type="CDD" id="cd06558">
    <property type="entry name" value="crotonase-like"/>
    <property type="match status" value="1"/>
</dbReference>
<dbReference type="NCBIfam" id="NF004858">
    <property type="entry name" value="PRK06213.1"/>
    <property type="match status" value="1"/>
</dbReference>
<protein>
    <submittedName>
        <fullName evidence="1">Enoyl-CoA hydratase</fullName>
        <ecNumber evidence="1">4.2.1.17</ecNumber>
    </submittedName>
</protein>
<reference evidence="1 2" key="1">
    <citation type="submission" date="2020-08" db="EMBL/GenBank/DDBJ databases">
        <title>Genomic Encyclopedia of Type Strains, Phase IV (KMG-IV): sequencing the most valuable type-strain genomes for metagenomic binning, comparative biology and taxonomic classification.</title>
        <authorList>
            <person name="Goeker M."/>
        </authorList>
    </citation>
    <scope>NUCLEOTIDE SEQUENCE [LARGE SCALE GENOMIC DNA]</scope>
    <source>
        <strain evidence="1 2">DSM 101015</strain>
    </source>
</reference>